<dbReference type="GO" id="GO:0000175">
    <property type="term" value="F:3'-5'-RNA exonuclease activity"/>
    <property type="evidence" value="ECO:0007669"/>
    <property type="project" value="TreeGrafter"/>
</dbReference>
<reference evidence="3 4" key="1">
    <citation type="submission" date="2023-08" db="EMBL/GenBank/DDBJ databases">
        <title>Black Yeasts Isolated from many extreme environments.</title>
        <authorList>
            <person name="Coleine C."/>
            <person name="Stajich J.E."/>
            <person name="Selbmann L."/>
        </authorList>
    </citation>
    <scope>NUCLEOTIDE SEQUENCE [LARGE SCALE GENOMIC DNA]</scope>
    <source>
        <strain evidence="3 4">CCFEE 5792</strain>
    </source>
</reference>
<dbReference type="InterPro" id="IPR001900">
    <property type="entry name" value="RNase_II/R"/>
</dbReference>
<keyword evidence="4" id="KW-1185">Reference proteome</keyword>
<dbReference type="GeneID" id="89981136"/>
<dbReference type="Proteomes" id="UP001358417">
    <property type="component" value="Unassembled WGS sequence"/>
</dbReference>
<evidence type="ECO:0000256" key="1">
    <source>
        <dbReference type="SAM" id="MobiDB-lite"/>
    </source>
</evidence>
<dbReference type="PANTHER" id="PTHR23355">
    <property type="entry name" value="RIBONUCLEASE"/>
    <property type="match status" value="1"/>
</dbReference>
<dbReference type="Pfam" id="PF00773">
    <property type="entry name" value="RNB"/>
    <property type="match status" value="1"/>
</dbReference>
<feature type="compositionally biased region" description="Acidic residues" evidence="1">
    <location>
        <begin position="127"/>
        <end position="141"/>
    </location>
</feature>
<sequence length="1059" mass="119495">MTTSSLPAPFLKTLSRQFPYVCPRCRLRARLSGSSKSSKPSFKYTTTTTTRQFVTSRPCRSIEPSLNSPPPPSPPPPLSSIRSHLKSWTIHNKDQKARAAEDIYSGSVSKRLTTLPNSLFQENSRVDDEDSEDYSNQDPDTIEGDTAGLLRFIKPGALLFGQNSVIGMRAQFAVYLGQEGYQSQFLLADGRYLVDTSFTHACPIIKDFATAEEVRDVRQHLPKHQLVKQSTVMPFELPRTWAGELPRSSSDPLLRRIASLVDDISSYRRDNITLLDSVIDKISHPQHYQKLDWHDVVHKVMACDSSDLSPVATMAIFFALTKQPTHVQILRGSPRTGTLWFIVVPKRSATRFQSVRDWGRDYQEAAARAALGKDVKDALDRNPLTSFIDKARRIILKSRKIRSPTTTGHLGPSMVPVTDQHATYVDTGETFSDNDQMIIEFLWDTCIRTPVDNRYRTIYNSVASIIIRAIGAYPKLRLERKIGRLLMQELGVITPWADAFDHDVEYPMPGVPGSHDLVRLYEDAQASCEAAWPLGSHPKYQPELDSMASLRRNFDLPALCVDSVDTSMRDDAYSLEPNPTIPGTYWIHAHISHVSAFITPDHPAAQLASQVLETSYTATRVMMMLPQTVAQALSLGAGSPAMTISTLLNEEGEVLDIKIQPTLLKNVVILDSSAVHMTMEDKVSNYATFELGDITDGNLSKASKKPTQAALDAARTHHETLKQIDRLMRKRIATREKLVTEIPDWPFQQHKVEVRSNVKPHFPIDQGGHSRHILEEPAIYTFATPSVQIIRQRDSNEQQDVTARVMSLASESAGKWFADRSIPAIYRCAIPDPDFPISKLNKLDLDTKRILPHTFYSSTPQPHASTNIDTYLRFTSPLRRYTDLLAHWQADAYIRAESKAGPNSAPIDQLPFSHELIEREVVRLMDWSKVILKKSRQQRTYWQLRALFRAFHFKEAQLPKRWDMMVRNVSAKAKQGEDDTLIRGMLLPFGYETVLLESRKKWEADASVNCYLPVQIELVDLSASVVHCRAIGPPRETPFYKKPLRIVSRSADLENATGH</sequence>
<dbReference type="Pfam" id="PF23216">
    <property type="entry name" value="WHD_CYT4"/>
    <property type="match status" value="1"/>
</dbReference>
<feature type="compositionally biased region" description="Pro residues" evidence="1">
    <location>
        <begin position="67"/>
        <end position="78"/>
    </location>
</feature>
<dbReference type="InterPro" id="IPR050180">
    <property type="entry name" value="RNR_Ribonuclease"/>
</dbReference>
<feature type="domain" description="RNB" evidence="2">
    <location>
        <begin position="551"/>
        <end position="896"/>
    </location>
</feature>
<evidence type="ECO:0000313" key="4">
    <source>
        <dbReference type="Proteomes" id="UP001358417"/>
    </source>
</evidence>
<accession>A0AAV9NDP2</accession>
<comment type="caution">
    <text evidence="3">The sequence shown here is derived from an EMBL/GenBank/DDBJ whole genome shotgun (WGS) entry which is preliminary data.</text>
</comment>
<evidence type="ECO:0000313" key="3">
    <source>
        <dbReference type="EMBL" id="KAK5055250.1"/>
    </source>
</evidence>
<evidence type="ECO:0000259" key="2">
    <source>
        <dbReference type="SMART" id="SM00955"/>
    </source>
</evidence>
<dbReference type="InterPro" id="IPR056625">
    <property type="entry name" value="SH3_CYT4"/>
</dbReference>
<protein>
    <recommendedName>
        <fullName evidence="2">RNB domain-containing protein</fullName>
    </recommendedName>
</protein>
<dbReference type="EMBL" id="JAVRRD010000009">
    <property type="protein sequence ID" value="KAK5055250.1"/>
    <property type="molecule type" value="Genomic_DNA"/>
</dbReference>
<dbReference type="Pfam" id="PF23214">
    <property type="entry name" value="SH3_CYT4"/>
    <property type="match status" value="1"/>
</dbReference>
<name>A0AAV9NDP2_9EURO</name>
<dbReference type="SUPFAM" id="SSF50249">
    <property type="entry name" value="Nucleic acid-binding proteins"/>
    <property type="match status" value="1"/>
</dbReference>
<dbReference type="GO" id="GO:0003723">
    <property type="term" value="F:RNA binding"/>
    <property type="evidence" value="ECO:0007669"/>
    <property type="project" value="InterPro"/>
</dbReference>
<dbReference type="SMART" id="SM00955">
    <property type="entry name" value="RNB"/>
    <property type="match status" value="1"/>
</dbReference>
<dbReference type="PANTHER" id="PTHR23355:SF65">
    <property type="entry name" value="EXORIBONUCLEASE CYT-4, PUTATIVE (AFU_ORTHOLOGUE AFUA_7G01550)-RELATED"/>
    <property type="match status" value="1"/>
</dbReference>
<feature type="region of interest" description="Disordered" evidence="1">
    <location>
        <begin position="119"/>
        <end position="141"/>
    </location>
</feature>
<dbReference type="InterPro" id="IPR056624">
    <property type="entry name" value="WH_CYT4"/>
</dbReference>
<dbReference type="GO" id="GO:0006402">
    <property type="term" value="P:mRNA catabolic process"/>
    <property type="evidence" value="ECO:0007669"/>
    <property type="project" value="TreeGrafter"/>
</dbReference>
<feature type="region of interest" description="Disordered" evidence="1">
    <location>
        <begin position="34"/>
        <end position="82"/>
    </location>
</feature>
<dbReference type="RefSeq" id="XP_064707681.1">
    <property type="nucleotide sequence ID" value="XM_064856505.1"/>
</dbReference>
<proteinExistence type="predicted"/>
<dbReference type="GO" id="GO:0000932">
    <property type="term" value="C:P-body"/>
    <property type="evidence" value="ECO:0007669"/>
    <property type="project" value="TreeGrafter"/>
</dbReference>
<dbReference type="InterPro" id="IPR012340">
    <property type="entry name" value="NA-bd_OB-fold"/>
</dbReference>
<feature type="compositionally biased region" description="Low complexity" evidence="1">
    <location>
        <begin position="34"/>
        <end position="50"/>
    </location>
</feature>
<organism evidence="3 4">
    <name type="scientific">Exophiala bonariae</name>
    <dbReference type="NCBI Taxonomy" id="1690606"/>
    <lineage>
        <taxon>Eukaryota</taxon>
        <taxon>Fungi</taxon>
        <taxon>Dikarya</taxon>
        <taxon>Ascomycota</taxon>
        <taxon>Pezizomycotina</taxon>
        <taxon>Eurotiomycetes</taxon>
        <taxon>Chaetothyriomycetidae</taxon>
        <taxon>Chaetothyriales</taxon>
        <taxon>Herpotrichiellaceae</taxon>
        <taxon>Exophiala</taxon>
    </lineage>
</organism>
<dbReference type="AlphaFoldDB" id="A0AAV9NDP2"/>
<gene>
    <name evidence="3" type="ORF">LTR84_013000</name>
</gene>